<feature type="transmembrane region" description="Helical" evidence="2">
    <location>
        <begin position="766"/>
        <end position="785"/>
    </location>
</feature>
<dbReference type="Proteomes" id="UP000449906">
    <property type="component" value="Unassembled WGS sequence"/>
</dbReference>
<feature type="transmembrane region" description="Helical" evidence="2">
    <location>
        <begin position="463"/>
        <end position="480"/>
    </location>
</feature>
<gene>
    <name evidence="3" type="ORF">F9L07_18595</name>
</gene>
<feature type="transmembrane region" description="Helical" evidence="2">
    <location>
        <begin position="541"/>
        <end position="559"/>
    </location>
</feature>
<keyword evidence="2" id="KW-0472">Membrane</keyword>
<protein>
    <submittedName>
        <fullName evidence="3">Uncharacterized protein</fullName>
    </submittedName>
</protein>
<proteinExistence type="predicted"/>
<feature type="compositionally biased region" description="Low complexity" evidence="1">
    <location>
        <begin position="73"/>
        <end position="82"/>
    </location>
</feature>
<feature type="transmembrane region" description="Helical" evidence="2">
    <location>
        <begin position="193"/>
        <end position="214"/>
    </location>
</feature>
<feature type="transmembrane region" description="Helical" evidence="2">
    <location>
        <begin position="616"/>
        <end position="634"/>
    </location>
</feature>
<organism evidence="3 4">
    <name type="scientific">Nocardioides simplex</name>
    <name type="common">Arthrobacter simplex</name>
    <dbReference type="NCBI Taxonomy" id="2045"/>
    <lineage>
        <taxon>Bacteria</taxon>
        <taxon>Bacillati</taxon>
        <taxon>Actinomycetota</taxon>
        <taxon>Actinomycetes</taxon>
        <taxon>Propionibacteriales</taxon>
        <taxon>Nocardioidaceae</taxon>
        <taxon>Pimelobacter</taxon>
    </lineage>
</organism>
<dbReference type="RefSeq" id="WP_151581305.1">
    <property type="nucleotide sequence ID" value="NZ_WBVM01000002.1"/>
</dbReference>
<evidence type="ECO:0000256" key="1">
    <source>
        <dbReference type="SAM" id="MobiDB-lite"/>
    </source>
</evidence>
<feature type="transmembrane region" description="Helical" evidence="2">
    <location>
        <begin position="688"/>
        <end position="704"/>
    </location>
</feature>
<accession>A0A7J5DV36</accession>
<feature type="compositionally biased region" description="Pro residues" evidence="1">
    <location>
        <begin position="94"/>
        <end position="118"/>
    </location>
</feature>
<feature type="transmembrane region" description="Helical" evidence="2">
    <location>
        <begin position="220"/>
        <end position="242"/>
    </location>
</feature>
<feature type="transmembrane region" description="Helical" evidence="2">
    <location>
        <begin position="744"/>
        <end position="760"/>
    </location>
</feature>
<feature type="transmembrane region" description="Helical" evidence="2">
    <location>
        <begin position="641"/>
        <end position="659"/>
    </location>
</feature>
<dbReference type="EMBL" id="WBVM01000002">
    <property type="protein sequence ID" value="KAB2809069.1"/>
    <property type="molecule type" value="Genomic_DNA"/>
</dbReference>
<feature type="transmembrane region" description="Helical" evidence="2">
    <location>
        <begin position="134"/>
        <end position="155"/>
    </location>
</feature>
<feature type="transmembrane region" description="Helical" evidence="2">
    <location>
        <begin position="492"/>
        <end position="509"/>
    </location>
</feature>
<dbReference type="NCBIfam" id="NF047321">
    <property type="entry name" value="SCO7613_CTERM"/>
    <property type="match status" value="1"/>
</dbReference>
<feature type="transmembrane region" description="Helical" evidence="2">
    <location>
        <begin position="412"/>
        <end position="431"/>
    </location>
</feature>
<feature type="transmembrane region" description="Helical" evidence="2">
    <location>
        <begin position="249"/>
        <end position="268"/>
    </location>
</feature>
<reference evidence="3 4" key="1">
    <citation type="submission" date="2019-09" db="EMBL/GenBank/DDBJ databases">
        <title>Pimelobacter sp. isolated from Paulinella.</title>
        <authorList>
            <person name="Jeong S.E."/>
        </authorList>
    </citation>
    <scope>NUCLEOTIDE SEQUENCE [LARGE SCALE GENOMIC DNA]</scope>
    <source>
        <strain evidence="3 4">Pch-N</strain>
    </source>
</reference>
<feature type="transmembrane region" description="Helical" evidence="2">
    <location>
        <begin position="335"/>
        <end position="353"/>
    </location>
</feature>
<feature type="transmembrane region" description="Helical" evidence="2">
    <location>
        <begin position="665"/>
        <end position="681"/>
    </location>
</feature>
<feature type="transmembrane region" description="Helical" evidence="2">
    <location>
        <begin position="515"/>
        <end position="534"/>
    </location>
</feature>
<dbReference type="AlphaFoldDB" id="A0A7J5DV36"/>
<feature type="transmembrane region" description="Helical" evidence="2">
    <location>
        <begin position="161"/>
        <end position="181"/>
    </location>
</feature>
<sequence>MRYADPTLCPDCRADLPVGVRVCPTCDLLVRHTLAVELFGTLRRADTLLGELRRASDVHHAATAGARPVAAAPLGGPLVAPGQPVEPKRSTSVPAPPAPPTPPAPPAPPLPPYPGTPAPQPARTGVAFASVPKILLGLGAFCLLVAAIIFLAVSWSTLGVGGRTAVLAGLTLAAGTAALLLHRIGLRIAGESLVVVALGMLALDVVGAGAAGWFGDAADGTVVCAAGLVTLAAGVLLGLVRVGGQPRLVAPQVVAGIALVVAYVGAMLATDHHLVTGHVLTAVGIAAVVVGRVQRQSVLLWSAAAAAGLIWLGTASGGLLLALDEPTLRGLWVEGTGWSLLVTAAALLVPGLVARHHETLLLGASGAAMVVTGIVTLPSIDDDTTTVGLVALGATAVWVVALGLLPRAFRTVAIAPAAVGSLILAGLAATTSGNVLERWERVSGGFSRPFGVRLDGPGPITEPLLLVPSLLVVLACVVLLTPDRGRRAPAAWAQAAGLVAALGAAATLASYDVPLALPVALVTLTAIAAALLALTSTGVRADVLAAAAALVAGSATVTATPSAALTLAVAGPLAAAVLALAVVSRGPGRQLVGGLATVPLLAVATTAGVHVAGGDAAWVAIPVLLAVGLLALVLPRVEVEATAVVAAVVAFPLSLDATADPGGYTALWLTIAGFLACATALLHESRRFCAIGGLVLLVLASWVRLADLDVHEPEPYTLPLAAGLLAFGLWRMQRSPGTGTTEALLPGLLLGTVPSLLWVLGDPVSLRALVLGAACLALTIAGAVLRWSAPLVAGATVGAAVVLREIGPYAGEFPKWVWIGLAGALLTVVGITWERQLLEVRKAVGFLGRLR</sequence>
<evidence type="ECO:0000313" key="4">
    <source>
        <dbReference type="Proteomes" id="UP000449906"/>
    </source>
</evidence>
<feature type="transmembrane region" description="Helical" evidence="2">
    <location>
        <begin position="816"/>
        <end position="833"/>
    </location>
</feature>
<feature type="transmembrane region" description="Helical" evidence="2">
    <location>
        <begin position="386"/>
        <end position="405"/>
    </location>
</feature>
<feature type="transmembrane region" description="Helical" evidence="2">
    <location>
        <begin position="298"/>
        <end position="323"/>
    </location>
</feature>
<comment type="caution">
    <text evidence="3">The sequence shown here is derived from an EMBL/GenBank/DDBJ whole genome shotgun (WGS) entry which is preliminary data.</text>
</comment>
<feature type="transmembrane region" description="Helical" evidence="2">
    <location>
        <begin position="565"/>
        <end position="584"/>
    </location>
</feature>
<dbReference type="InterPro" id="IPR058062">
    <property type="entry name" value="SCO7613_C"/>
</dbReference>
<evidence type="ECO:0000256" key="2">
    <source>
        <dbReference type="SAM" id="Phobius"/>
    </source>
</evidence>
<feature type="transmembrane region" description="Helical" evidence="2">
    <location>
        <begin position="360"/>
        <end position="380"/>
    </location>
</feature>
<keyword evidence="2" id="KW-0812">Transmembrane</keyword>
<evidence type="ECO:0000313" key="3">
    <source>
        <dbReference type="EMBL" id="KAB2809069.1"/>
    </source>
</evidence>
<name>A0A7J5DV36_NOCSI</name>
<feature type="region of interest" description="Disordered" evidence="1">
    <location>
        <begin position="73"/>
        <end position="118"/>
    </location>
</feature>
<keyword evidence="2" id="KW-1133">Transmembrane helix</keyword>
<feature type="transmembrane region" description="Helical" evidence="2">
    <location>
        <begin position="591"/>
        <end position="610"/>
    </location>
</feature>
<feature type="transmembrane region" description="Helical" evidence="2">
    <location>
        <begin position="274"/>
        <end position="291"/>
    </location>
</feature>